<dbReference type="CDD" id="cd01647">
    <property type="entry name" value="RT_LTR"/>
    <property type="match status" value="1"/>
</dbReference>
<accession>A0ABD0MNK1</accession>
<dbReference type="InterPro" id="IPR041577">
    <property type="entry name" value="RT_RNaseH_2"/>
</dbReference>
<dbReference type="CDD" id="cd09274">
    <property type="entry name" value="RNase_HI_RT_Ty3"/>
    <property type="match status" value="1"/>
</dbReference>
<evidence type="ECO:0000313" key="7">
    <source>
        <dbReference type="Proteomes" id="UP001529510"/>
    </source>
</evidence>
<dbReference type="Pfam" id="PF00078">
    <property type="entry name" value="RVT_1"/>
    <property type="match status" value="1"/>
</dbReference>
<dbReference type="Gene3D" id="3.10.10.10">
    <property type="entry name" value="HIV Type 1 Reverse Transcriptase, subunit A, domain 1"/>
    <property type="match status" value="1"/>
</dbReference>
<dbReference type="Proteomes" id="UP001529510">
    <property type="component" value="Unassembled WGS sequence"/>
</dbReference>
<evidence type="ECO:0000313" key="6">
    <source>
        <dbReference type="EMBL" id="KAL0150121.1"/>
    </source>
</evidence>
<name>A0ABD0MNK1_CIRMR</name>
<dbReference type="PANTHER" id="PTHR37984:SF5">
    <property type="entry name" value="PROTEIN NYNRIN-LIKE"/>
    <property type="match status" value="1"/>
</dbReference>
<dbReference type="EMBL" id="JAMKFB020000306">
    <property type="protein sequence ID" value="KAL0150121.1"/>
    <property type="molecule type" value="Genomic_DNA"/>
</dbReference>
<proteinExistence type="inferred from homology"/>
<dbReference type="SUPFAM" id="SSF56672">
    <property type="entry name" value="DNA/RNA polymerases"/>
    <property type="match status" value="1"/>
</dbReference>
<evidence type="ECO:0000256" key="1">
    <source>
        <dbReference type="ARBA" id="ARBA00010879"/>
    </source>
</evidence>
<dbReference type="EC" id="3.1.26.4" evidence="2"/>
<dbReference type="FunFam" id="3.30.70.270:FF:000020">
    <property type="entry name" value="Transposon Tf2-6 polyprotein-like Protein"/>
    <property type="match status" value="1"/>
</dbReference>
<organism evidence="6 7">
    <name type="scientific">Cirrhinus mrigala</name>
    <name type="common">Mrigala</name>
    <dbReference type="NCBI Taxonomy" id="683832"/>
    <lineage>
        <taxon>Eukaryota</taxon>
        <taxon>Metazoa</taxon>
        <taxon>Chordata</taxon>
        <taxon>Craniata</taxon>
        <taxon>Vertebrata</taxon>
        <taxon>Euteleostomi</taxon>
        <taxon>Actinopterygii</taxon>
        <taxon>Neopterygii</taxon>
        <taxon>Teleostei</taxon>
        <taxon>Ostariophysi</taxon>
        <taxon>Cypriniformes</taxon>
        <taxon>Cyprinidae</taxon>
        <taxon>Labeoninae</taxon>
        <taxon>Labeonini</taxon>
        <taxon>Cirrhinus</taxon>
    </lineage>
</organism>
<evidence type="ECO:0000259" key="5">
    <source>
        <dbReference type="Pfam" id="PF17919"/>
    </source>
</evidence>
<dbReference type="Pfam" id="PF17919">
    <property type="entry name" value="RT_RNaseH_2"/>
    <property type="match status" value="1"/>
</dbReference>
<dbReference type="AlphaFoldDB" id="A0ABD0MNK1"/>
<evidence type="ECO:0000256" key="3">
    <source>
        <dbReference type="ARBA" id="ARBA00023268"/>
    </source>
</evidence>
<dbReference type="InterPro" id="IPR043128">
    <property type="entry name" value="Rev_trsase/Diguanyl_cyclase"/>
</dbReference>
<dbReference type="InterPro" id="IPR043502">
    <property type="entry name" value="DNA/RNA_pol_sf"/>
</dbReference>
<dbReference type="InterPro" id="IPR050951">
    <property type="entry name" value="Retrovirus_Pol_polyprotein"/>
</dbReference>
<dbReference type="GO" id="GO:0004523">
    <property type="term" value="F:RNA-DNA hybrid ribonuclease activity"/>
    <property type="evidence" value="ECO:0007669"/>
    <property type="project" value="UniProtKB-EC"/>
</dbReference>
<comment type="caution">
    <text evidence="6">The sequence shown here is derived from an EMBL/GenBank/DDBJ whole genome shotgun (WGS) entry which is preliminary data.</text>
</comment>
<protein>
    <recommendedName>
        <fullName evidence="2">ribonuclease H</fullName>
        <ecNumber evidence="2">3.1.26.4</ecNumber>
    </recommendedName>
</protein>
<evidence type="ECO:0000256" key="2">
    <source>
        <dbReference type="ARBA" id="ARBA00012180"/>
    </source>
</evidence>
<reference evidence="6 7" key="1">
    <citation type="submission" date="2024-05" db="EMBL/GenBank/DDBJ databases">
        <title>Genome sequencing and assembly of Indian major carp, Cirrhinus mrigala (Hamilton, 1822).</title>
        <authorList>
            <person name="Mohindra V."/>
            <person name="Chowdhury L.M."/>
            <person name="Lal K."/>
            <person name="Jena J.K."/>
        </authorList>
    </citation>
    <scope>NUCLEOTIDE SEQUENCE [LARGE SCALE GENOMIC DNA]</scope>
    <source>
        <strain evidence="6">CM1030</strain>
        <tissue evidence="6">Blood</tissue>
    </source>
</reference>
<dbReference type="InterPro" id="IPR000477">
    <property type="entry name" value="RT_dom"/>
</dbReference>
<comment type="similarity">
    <text evidence="1">Belongs to the beta type-B retroviral polymerase family. HERV class-II K(HML-2) pol subfamily.</text>
</comment>
<dbReference type="Gene3D" id="3.30.70.270">
    <property type="match status" value="3"/>
</dbReference>
<feature type="domain" description="Reverse transcriptase/retrotransposon-derived protein RNase H-like" evidence="5">
    <location>
        <begin position="418"/>
        <end position="516"/>
    </location>
</feature>
<keyword evidence="3" id="KW-0511">Multifunctional enzyme</keyword>
<evidence type="ECO:0000259" key="4">
    <source>
        <dbReference type="Pfam" id="PF00078"/>
    </source>
</evidence>
<dbReference type="PANTHER" id="PTHR37984">
    <property type="entry name" value="PROTEIN CBG26694"/>
    <property type="match status" value="1"/>
</dbReference>
<keyword evidence="7" id="KW-1185">Reference proteome</keyword>
<dbReference type="FunFam" id="3.10.20.370:FF:000001">
    <property type="entry name" value="Retrovirus-related Pol polyprotein from transposon 17.6-like protein"/>
    <property type="match status" value="1"/>
</dbReference>
<feature type="domain" description="Reverse transcriptase" evidence="4">
    <location>
        <begin position="277"/>
        <end position="334"/>
    </location>
</feature>
<sequence>MDVPNTDAVIDVNVANTVNADNPNTPVNDQNEQPDVDFTAGPFVTRRNPTAEITSMLSSLYISDSEQSDNDDEGSSILNVGGVQTMQADVAQVKVDLLALNQKVQTLEHDFKQSMDSTLNREANFRQAVDVSLAGLEDYFMKSLEKLEKAVTDCFLRRDAKWESQMKKLRLTSTPTFSRLQAYSPASSHISPVQCPQTPMPVAKDKGRVAKVDLRLAPKTSVVQHKITLTDDIPLKSRAYRVSPIKKQIIEQHVDQMLQDNIIEPSFSPWSSPVVLVPKPDGSYRFCVDYRKLNRKTVPDAYPMPLIHDILESLEGASWFSALDLQSGYWQANLALNMKKCHFFKRQLKFLGHVVSERGVEIDREKTRAVAEFPPPQDLKALQRFLGLAGWYHKFIPHFADIAAPLNHLKKKGVKWEWTSQCQNSMDALKQALQNSPVLIQPDLNKTFQVHTDASDVRLGAILTQHTGAGEKVMAYASRTLTGAERNYSTSEKECLAVVWAVEKWRHYLEGSQFDVFKR</sequence>
<gene>
    <name evidence="6" type="ORF">M9458_054548</name>
</gene>